<dbReference type="EMBL" id="FUYP01000035">
    <property type="protein sequence ID" value="SKB95216.1"/>
    <property type="molecule type" value="Genomic_DNA"/>
</dbReference>
<organism evidence="2 3">
    <name type="scientific">Sphingopyxis flava</name>
    <dbReference type="NCBI Taxonomy" id="1507287"/>
    <lineage>
        <taxon>Bacteria</taxon>
        <taxon>Pseudomonadati</taxon>
        <taxon>Pseudomonadota</taxon>
        <taxon>Alphaproteobacteria</taxon>
        <taxon>Sphingomonadales</taxon>
        <taxon>Sphingomonadaceae</taxon>
        <taxon>Sphingopyxis</taxon>
    </lineage>
</organism>
<dbReference type="OrthoDB" id="287932at2"/>
<evidence type="ECO:0000313" key="3">
    <source>
        <dbReference type="Proteomes" id="UP000190044"/>
    </source>
</evidence>
<dbReference type="InterPro" id="IPR011008">
    <property type="entry name" value="Dimeric_a/b-barrel"/>
</dbReference>
<evidence type="ECO:0000313" key="2">
    <source>
        <dbReference type="EMBL" id="SKB95216.1"/>
    </source>
</evidence>
<dbReference type="RefSeq" id="WP_079639953.1">
    <property type="nucleotide sequence ID" value="NZ_FUYP01000035.1"/>
</dbReference>
<dbReference type="Pfam" id="PF03992">
    <property type="entry name" value="ABM"/>
    <property type="match status" value="1"/>
</dbReference>
<keyword evidence="3" id="KW-1185">Reference proteome</keyword>
<dbReference type="AlphaFoldDB" id="A0A1T5FGH3"/>
<feature type="domain" description="ABM" evidence="1">
    <location>
        <begin position="13"/>
        <end position="103"/>
    </location>
</feature>
<name>A0A1T5FGH3_9SPHN</name>
<sequence>MSGAKAVEPQGHWVLCVTFSIRPEHADEFVTIVSEVIDRMRHEANFVSTTLCRDPAVSGRFYLFETWKSRARFLAEDLSRDYREPYSARLAEIQAEERQFAEWEQIRADYSLSVR</sequence>
<gene>
    <name evidence="2" type="ORF">SAMN06295937_10355</name>
</gene>
<keyword evidence="2" id="KW-0560">Oxidoreductase</keyword>
<dbReference type="InterPro" id="IPR007138">
    <property type="entry name" value="ABM_dom"/>
</dbReference>
<dbReference type="SUPFAM" id="SSF54909">
    <property type="entry name" value="Dimeric alpha+beta barrel"/>
    <property type="match status" value="1"/>
</dbReference>
<reference evidence="3" key="1">
    <citation type="submission" date="2017-02" db="EMBL/GenBank/DDBJ databases">
        <authorList>
            <person name="Varghese N."/>
            <person name="Submissions S."/>
        </authorList>
    </citation>
    <scope>NUCLEOTIDE SEQUENCE [LARGE SCALE GENOMIC DNA]</scope>
    <source>
        <strain evidence="3">R11H</strain>
    </source>
</reference>
<dbReference type="Gene3D" id="3.30.70.100">
    <property type="match status" value="1"/>
</dbReference>
<dbReference type="GO" id="GO:0004497">
    <property type="term" value="F:monooxygenase activity"/>
    <property type="evidence" value="ECO:0007669"/>
    <property type="project" value="UniProtKB-KW"/>
</dbReference>
<accession>A0A1T5FGH3</accession>
<proteinExistence type="predicted"/>
<dbReference type="Proteomes" id="UP000190044">
    <property type="component" value="Unassembled WGS sequence"/>
</dbReference>
<dbReference type="PROSITE" id="PS51725">
    <property type="entry name" value="ABM"/>
    <property type="match status" value="1"/>
</dbReference>
<evidence type="ECO:0000259" key="1">
    <source>
        <dbReference type="PROSITE" id="PS51725"/>
    </source>
</evidence>
<keyword evidence="2" id="KW-0503">Monooxygenase</keyword>
<protein>
    <submittedName>
        <fullName evidence="2">Quinol monooxygenase YgiN</fullName>
    </submittedName>
</protein>